<reference evidence="3 4" key="1">
    <citation type="submission" date="2017-11" db="EMBL/GenBank/DDBJ databases">
        <title>De-novo sequencing of pomegranate (Punica granatum L.) genome.</title>
        <authorList>
            <person name="Akparov Z."/>
            <person name="Amiraslanov A."/>
            <person name="Hajiyeva S."/>
            <person name="Abbasov M."/>
            <person name="Kaur K."/>
            <person name="Hamwieh A."/>
            <person name="Solovyev V."/>
            <person name="Salamov A."/>
            <person name="Braich B."/>
            <person name="Kosarev P."/>
            <person name="Mahmoud A."/>
            <person name="Hajiyev E."/>
            <person name="Babayeva S."/>
            <person name="Izzatullayeva V."/>
            <person name="Mammadov A."/>
            <person name="Mammadov A."/>
            <person name="Sharifova S."/>
            <person name="Ojaghi J."/>
            <person name="Eynullazada K."/>
            <person name="Bayramov B."/>
            <person name="Abdulazimova A."/>
            <person name="Shahmuradov I."/>
        </authorList>
    </citation>
    <scope>NUCLEOTIDE SEQUENCE [LARGE SCALE GENOMIC DNA]</scope>
    <source>
        <strain evidence="4">cv. AG2017</strain>
        <tissue evidence="3">Leaf</tissue>
    </source>
</reference>
<evidence type="ECO:0000256" key="1">
    <source>
        <dbReference type="SAM" id="MobiDB-lite"/>
    </source>
</evidence>
<protein>
    <submittedName>
        <fullName evidence="3">Uncharacterized protein</fullName>
    </submittedName>
</protein>
<gene>
    <name evidence="3" type="ORF">CRG98_031039</name>
</gene>
<proteinExistence type="predicted"/>
<evidence type="ECO:0000313" key="4">
    <source>
        <dbReference type="Proteomes" id="UP000233551"/>
    </source>
</evidence>
<sequence length="145" mass="15551">MGVGKWRLSKPVTLRSGRHRSLSRPHLPPHPPTQVARPPATWVECGVVGEASPPPSQIYDSRALPAQIRVGAALVGDSNPRLRSSTELWPAGGMGRGWGRQFGQILSSQDRSSPAQAVEAVVVVLQVIGIVVVVGVALDQEWSRK</sequence>
<keyword evidence="2" id="KW-0812">Transmembrane</keyword>
<keyword evidence="2" id="KW-1133">Transmembrane helix</keyword>
<comment type="caution">
    <text evidence="3">The sequence shown here is derived from an EMBL/GenBank/DDBJ whole genome shotgun (WGS) entry which is preliminary data.</text>
</comment>
<organism evidence="3 4">
    <name type="scientific">Punica granatum</name>
    <name type="common">Pomegranate</name>
    <dbReference type="NCBI Taxonomy" id="22663"/>
    <lineage>
        <taxon>Eukaryota</taxon>
        <taxon>Viridiplantae</taxon>
        <taxon>Streptophyta</taxon>
        <taxon>Embryophyta</taxon>
        <taxon>Tracheophyta</taxon>
        <taxon>Spermatophyta</taxon>
        <taxon>Magnoliopsida</taxon>
        <taxon>eudicotyledons</taxon>
        <taxon>Gunneridae</taxon>
        <taxon>Pentapetalae</taxon>
        <taxon>rosids</taxon>
        <taxon>malvids</taxon>
        <taxon>Myrtales</taxon>
        <taxon>Lythraceae</taxon>
        <taxon>Punica</taxon>
    </lineage>
</organism>
<feature type="region of interest" description="Disordered" evidence="1">
    <location>
        <begin position="1"/>
        <end position="38"/>
    </location>
</feature>
<evidence type="ECO:0000256" key="2">
    <source>
        <dbReference type="SAM" id="Phobius"/>
    </source>
</evidence>
<keyword evidence="4" id="KW-1185">Reference proteome</keyword>
<dbReference type="AlphaFoldDB" id="A0A2I0IX34"/>
<name>A0A2I0IX34_PUNGR</name>
<dbReference type="Proteomes" id="UP000233551">
    <property type="component" value="Unassembled WGS sequence"/>
</dbReference>
<accession>A0A2I0IX34</accession>
<dbReference type="EMBL" id="PGOL01002375">
    <property type="protein sequence ID" value="PKI48557.1"/>
    <property type="molecule type" value="Genomic_DNA"/>
</dbReference>
<evidence type="ECO:0000313" key="3">
    <source>
        <dbReference type="EMBL" id="PKI48557.1"/>
    </source>
</evidence>
<feature type="transmembrane region" description="Helical" evidence="2">
    <location>
        <begin position="117"/>
        <end position="138"/>
    </location>
</feature>
<keyword evidence="2" id="KW-0472">Membrane</keyword>